<sequence length="587" mass="67086">MNRLLLIALFALLFVSCDSKKEEKAKKNVELSAHDQKMEWWREARFGMFIHWGLYADPAGEWKGERINGISEWIMARAEIPVKEYEKLAENFNPDKFDAEAWVKLAKYAGMKYIVITSKHHDGFAMFHSKASKYNIVDATPFDRDPLKELAEVCKREGIRLGFYYSQAQDWHEPGGTYWNIEEGKPHWDPDLEREPLMNYINGKAVPQVKEILENYGGLDILWWDTPRGMTEEAANALKAVTDDYPNLITNNRLYRPWPGDFQTPEQHVPPTGLDYDWEVCMTMNTSWGYKWYDENWKSTEELIKMLVDIASKGGNLLLNVGPTATGEFPKASVERLKEMGHWMQQNGKSIYGTSASPFYKLPWGRCTTKKEGGVTNLYLHVFDWPKDGLLKVPGLEANVRDVYLLSNPKQHFAWKFEEGDLHVHAPSVIFNEINTVVVVKIRGEMTVTSNKPHLKEGSVLLPADFADIYNPGYGEHAVLKGSSSNSIIANWVDARTRLEWIFDAEPGKYRVEALVWSAERGGVSVTLGDQKIETEIRDTGEDYELLKLGEIEIMESGEQSISLLPATGNTSDKQLMYLELIKLQQQ</sequence>
<keyword evidence="6" id="KW-0326">Glycosidase</keyword>
<evidence type="ECO:0000256" key="6">
    <source>
        <dbReference type="ARBA" id="ARBA00023295"/>
    </source>
</evidence>
<dbReference type="Pfam" id="PF01120">
    <property type="entry name" value="Alpha_L_fucos"/>
    <property type="match status" value="1"/>
</dbReference>
<evidence type="ECO:0000259" key="7">
    <source>
        <dbReference type="Pfam" id="PF01120"/>
    </source>
</evidence>
<evidence type="ECO:0000256" key="3">
    <source>
        <dbReference type="ARBA" id="ARBA00012662"/>
    </source>
</evidence>
<protein>
    <recommendedName>
        <fullName evidence="3">alpha-L-fucosidase</fullName>
        <ecNumber evidence="3">3.2.1.51</ecNumber>
    </recommendedName>
</protein>
<dbReference type="OrthoDB" id="1389336at2"/>
<dbReference type="Gene3D" id="3.20.20.80">
    <property type="entry name" value="Glycosidases"/>
    <property type="match status" value="1"/>
</dbReference>
<dbReference type="PATRIC" id="fig|1544798.3.peg.958"/>
<comment type="caution">
    <text evidence="8">The sequence shown here is derived from an EMBL/GenBank/DDBJ whole genome shotgun (WGS) entry which is preliminary data.</text>
</comment>
<dbReference type="SUPFAM" id="SSF51445">
    <property type="entry name" value="(Trans)glycosidases"/>
    <property type="match status" value="1"/>
</dbReference>
<dbReference type="PANTHER" id="PTHR10030:SF37">
    <property type="entry name" value="ALPHA-L-FUCOSIDASE-RELATED"/>
    <property type="match status" value="1"/>
</dbReference>
<dbReference type="STRING" id="1544798.LH29_04715"/>
<evidence type="ECO:0000256" key="5">
    <source>
        <dbReference type="ARBA" id="ARBA00022801"/>
    </source>
</evidence>
<dbReference type="GO" id="GO:0005764">
    <property type="term" value="C:lysosome"/>
    <property type="evidence" value="ECO:0007669"/>
    <property type="project" value="TreeGrafter"/>
</dbReference>
<evidence type="ECO:0000256" key="2">
    <source>
        <dbReference type="ARBA" id="ARBA00007951"/>
    </source>
</evidence>
<keyword evidence="5" id="KW-0378">Hydrolase</keyword>
<keyword evidence="9" id="KW-1185">Reference proteome</keyword>
<evidence type="ECO:0000256" key="1">
    <source>
        <dbReference type="ARBA" id="ARBA00004071"/>
    </source>
</evidence>
<dbReference type="EMBL" id="JRHC01000001">
    <property type="protein sequence ID" value="KJF44753.1"/>
    <property type="molecule type" value="Genomic_DNA"/>
</dbReference>
<feature type="domain" description="Glycoside hydrolase family 29 N-terminal" evidence="7">
    <location>
        <begin position="16"/>
        <end position="349"/>
    </location>
</feature>
<evidence type="ECO:0000313" key="9">
    <source>
        <dbReference type="Proteomes" id="UP000032544"/>
    </source>
</evidence>
<comment type="function">
    <text evidence="1">Alpha-L-fucosidase is responsible for hydrolyzing the alpha-1,6-linked fucose joined to the reducing-end N-acetylglucosamine of the carbohydrate moieties of glycoproteins.</text>
</comment>
<evidence type="ECO:0000256" key="4">
    <source>
        <dbReference type="ARBA" id="ARBA00022729"/>
    </source>
</evidence>
<dbReference type="RefSeq" id="WP_045028707.1">
    <property type="nucleotide sequence ID" value="NZ_JRHC01000001.1"/>
</dbReference>
<dbReference type="PANTHER" id="PTHR10030">
    <property type="entry name" value="ALPHA-L-FUCOSIDASE"/>
    <property type="match status" value="1"/>
</dbReference>
<dbReference type="Proteomes" id="UP000032544">
    <property type="component" value="Unassembled WGS sequence"/>
</dbReference>
<keyword evidence="4" id="KW-0732">Signal</keyword>
<accession>A0A0D8JFX5</accession>
<name>A0A0D8JFX5_9BACT</name>
<dbReference type="GO" id="GO:0006004">
    <property type="term" value="P:fucose metabolic process"/>
    <property type="evidence" value="ECO:0007669"/>
    <property type="project" value="InterPro"/>
</dbReference>
<comment type="similarity">
    <text evidence="2">Belongs to the glycosyl hydrolase 29 family.</text>
</comment>
<dbReference type="SMART" id="SM00812">
    <property type="entry name" value="Alpha_L_fucos"/>
    <property type="match status" value="1"/>
</dbReference>
<dbReference type="PROSITE" id="PS51257">
    <property type="entry name" value="PROKAR_LIPOPROTEIN"/>
    <property type="match status" value="1"/>
</dbReference>
<dbReference type="InterPro" id="IPR057739">
    <property type="entry name" value="Glyco_hydro_29_N"/>
</dbReference>
<dbReference type="AlphaFoldDB" id="A0A0D8JFX5"/>
<gene>
    <name evidence="8" type="ORF">LH29_04715</name>
</gene>
<proteinExistence type="inferred from homology"/>
<dbReference type="InterPro" id="IPR016286">
    <property type="entry name" value="FUC_metazoa-typ"/>
</dbReference>
<dbReference type="InterPro" id="IPR000933">
    <property type="entry name" value="Glyco_hydro_29"/>
</dbReference>
<dbReference type="InterPro" id="IPR017853">
    <property type="entry name" value="GH"/>
</dbReference>
<dbReference type="InterPro" id="IPR013780">
    <property type="entry name" value="Glyco_hydro_b"/>
</dbReference>
<dbReference type="EC" id="3.2.1.51" evidence="3"/>
<dbReference type="Gene3D" id="2.60.40.1180">
    <property type="entry name" value="Golgi alpha-mannosidase II"/>
    <property type="match status" value="1"/>
</dbReference>
<organism evidence="8 9">
    <name type="scientific">Draconibacterium sediminis</name>
    <dbReference type="NCBI Taxonomy" id="1544798"/>
    <lineage>
        <taxon>Bacteria</taxon>
        <taxon>Pseudomonadati</taxon>
        <taxon>Bacteroidota</taxon>
        <taxon>Bacteroidia</taxon>
        <taxon>Marinilabiliales</taxon>
        <taxon>Prolixibacteraceae</taxon>
        <taxon>Draconibacterium</taxon>
    </lineage>
</organism>
<dbReference type="PRINTS" id="PR00741">
    <property type="entry name" value="GLHYDRLASE29"/>
</dbReference>
<reference evidence="8 9" key="1">
    <citation type="submission" date="2014-09" db="EMBL/GenBank/DDBJ databases">
        <title>Draft Genome Sequence of Draconibacterium sp. JN14CK-3.</title>
        <authorList>
            <person name="Dong C."/>
            <person name="Lai Q."/>
            <person name="Shao Z."/>
        </authorList>
    </citation>
    <scope>NUCLEOTIDE SEQUENCE [LARGE SCALE GENOMIC DNA]</scope>
    <source>
        <strain evidence="8 9">JN14CK-3</strain>
    </source>
</reference>
<dbReference type="GO" id="GO:0016139">
    <property type="term" value="P:glycoside catabolic process"/>
    <property type="evidence" value="ECO:0007669"/>
    <property type="project" value="TreeGrafter"/>
</dbReference>
<evidence type="ECO:0000313" key="8">
    <source>
        <dbReference type="EMBL" id="KJF44753.1"/>
    </source>
</evidence>
<dbReference type="GO" id="GO:0004560">
    <property type="term" value="F:alpha-L-fucosidase activity"/>
    <property type="evidence" value="ECO:0007669"/>
    <property type="project" value="InterPro"/>
</dbReference>